<dbReference type="PANTHER" id="PTHR11895:SF172">
    <property type="entry name" value="GLUTAMYL-TRNA(GLN) AMIDOTRANSFERASE"/>
    <property type="match status" value="1"/>
</dbReference>
<name>A0A7X1FSE3_9SPHN</name>
<sequence length="461" mass="47425">MQAETAALPSAVAIAAQVRAGRLSAVALIEAHLARIAARDGELNTFTEVMAERALREAVAVDAMVAAGRDPGPLAGVPFGVKDNYDVAGRVTLAGSIINRDLPPATADAVLLRRLTAAGAVLLGTQNMDELAYGFTSENAHYGAVRNPLDQMRSAGGSSGGSAAGVAAGLVSFALGTDTNGSIRVPSSFCGLFGLKPTYGRLPRTGTFPFVHDIDHLGPFARNLTDLALVYDVLQGHDAGDLACADLPASPVGPGLGTPFSGSAAVLGGWFEELADAQGREAAALVAKVLGAAARVTLPGTARARAGGFVLTCASGGNLHAEKLKAAADEFDPATRDRLLAGLLIPANAVLQAQRVRTLYREEVLEVFRHHDLLIAPATPCSAPLLGQPTITVGGRELPARPNIGLLTQPLSFIGLPVVTVPVRNGPMPIGVQLVAPPWREDIAFSAAALLERAGIVTGPE</sequence>
<dbReference type="NCBIfam" id="TIGR02715">
    <property type="entry name" value="amido_AtzE"/>
    <property type="match status" value="1"/>
</dbReference>
<dbReference type="Gene3D" id="3.90.1300.10">
    <property type="entry name" value="Amidase signature (AS) domain"/>
    <property type="match status" value="1"/>
</dbReference>
<proteinExistence type="predicted"/>
<evidence type="ECO:0000313" key="2">
    <source>
        <dbReference type="EMBL" id="MBC2666111.1"/>
    </source>
</evidence>
<dbReference type="Proteomes" id="UP000566813">
    <property type="component" value="Unassembled WGS sequence"/>
</dbReference>
<feature type="domain" description="Amidase" evidence="1">
    <location>
        <begin position="28"/>
        <end position="248"/>
    </location>
</feature>
<dbReference type="EMBL" id="JACLAW010000008">
    <property type="protein sequence ID" value="MBC2666111.1"/>
    <property type="molecule type" value="Genomic_DNA"/>
</dbReference>
<gene>
    <name evidence="2" type="ORF">H7F51_11340</name>
</gene>
<keyword evidence="2" id="KW-0378">Hydrolase</keyword>
<dbReference type="InterPro" id="IPR036928">
    <property type="entry name" value="AS_sf"/>
</dbReference>
<organism evidence="2 3">
    <name type="scientific">Novosphingobium flavum</name>
    <dbReference type="NCBI Taxonomy" id="1778672"/>
    <lineage>
        <taxon>Bacteria</taxon>
        <taxon>Pseudomonadati</taxon>
        <taxon>Pseudomonadota</taxon>
        <taxon>Alphaproteobacteria</taxon>
        <taxon>Sphingomonadales</taxon>
        <taxon>Sphingomonadaceae</taxon>
        <taxon>Novosphingobium</taxon>
    </lineage>
</organism>
<feature type="domain" description="Amidase" evidence="1">
    <location>
        <begin position="349"/>
        <end position="442"/>
    </location>
</feature>
<dbReference type="InterPro" id="IPR014087">
    <property type="entry name" value="Carboxybiuret_hydro_AtzE"/>
</dbReference>
<dbReference type="Pfam" id="PF01425">
    <property type="entry name" value="Amidase"/>
    <property type="match status" value="2"/>
</dbReference>
<dbReference type="GO" id="GO:0016787">
    <property type="term" value="F:hydrolase activity"/>
    <property type="evidence" value="ECO:0007669"/>
    <property type="project" value="UniProtKB-KW"/>
</dbReference>
<accession>A0A7X1FSE3</accession>
<reference evidence="2 3" key="1">
    <citation type="submission" date="2020-08" db="EMBL/GenBank/DDBJ databases">
        <title>The genome sequence of type strain Novosphingobium flavum NBRC 111647.</title>
        <authorList>
            <person name="Liu Y."/>
        </authorList>
    </citation>
    <scope>NUCLEOTIDE SEQUENCE [LARGE SCALE GENOMIC DNA]</scope>
    <source>
        <strain evidence="2 3">NBRC 111647</strain>
    </source>
</reference>
<dbReference type="InterPro" id="IPR023631">
    <property type="entry name" value="Amidase_dom"/>
</dbReference>
<dbReference type="SUPFAM" id="SSF75304">
    <property type="entry name" value="Amidase signature (AS) enzymes"/>
    <property type="match status" value="1"/>
</dbReference>
<protein>
    <submittedName>
        <fullName evidence="2">AtzE family amidohydrolase</fullName>
    </submittedName>
</protein>
<keyword evidence="3" id="KW-1185">Reference proteome</keyword>
<dbReference type="NCBIfam" id="NF006631">
    <property type="entry name" value="PRK09201.1"/>
    <property type="match status" value="1"/>
</dbReference>
<evidence type="ECO:0000259" key="1">
    <source>
        <dbReference type="Pfam" id="PF01425"/>
    </source>
</evidence>
<dbReference type="RefSeq" id="WP_185664596.1">
    <property type="nucleotide sequence ID" value="NZ_JACLAW010000008.1"/>
</dbReference>
<dbReference type="PANTHER" id="PTHR11895">
    <property type="entry name" value="TRANSAMIDASE"/>
    <property type="match status" value="1"/>
</dbReference>
<evidence type="ECO:0000313" key="3">
    <source>
        <dbReference type="Proteomes" id="UP000566813"/>
    </source>
</evidence>
<dbReference type="AlphaFoldDB" id="A0A7X1FSE3"/>
<dbReference type="InterPro" id="IPR000120">
    <property type="entry name" value="Amidase"/>
</dbReference>
<comment type="caution">
    <text evidence="2">The sequence shown here is derived from an EMBL/GenBank/DDBJ whole genome shotgun (WGS) entry which is preliminary data.</text>
</comment>